<gene>
    <name evidence="13" type="ORF">SAMN05444396_10797</name>
</gene>
<keyword evidence="2 8" id="KW-0813">Transport</keyword>
<evidence type="ECO:0000256" key="7">
    <source>
        <dbReference type="ARBA" id="ARBA00023237"/>
    </source>
</evidence>
<evidence type="ECO:0000259" key="12">
    <source>
        <dbReference type="Pfam" id="PF07715"/>
    </source>
</evidence>
<evidence type="ECO:0000259" key="11">
    <source>
        <dbReference type="Pfam" id="PF00593"/>
    </source>
</evidence>
<protein>
    <submittedName>
        <fullName evidence="13">TonB-linked outer membrane protein, SusC/RagA family</fullName>
    </submittedName>
</protein>
<sequence>MLKNVKTTIKLGKLTNYYEVCQTNSKYYKMKLKLNGFLMLLLALVAQITFAQERTVSGTVSDNAGLPLPGVSVLVKGTQSGAQTDFDGKFSIKASPNQVLIFSYIGMKSKEVAATSSNVNVKLQNNAIELEGVVIVGALGIKRTKNSLTSSTQIVASEELTQAANPNVVQSLVGKVSGLQINKSSSGVNGTNRIVLRGSRSITGNNEALIVIDNAISSSNVLQQLPPELIESVNVIKGMQGAALYGEQGVNGVIIVTTVKGKEQGKITVNVNSAIDFETIAFMPKTQRKYGQGWDGVHYPEENGSWGLPFDGVLRPTGLPQADGLEFQRPYSFVKDNVKNFYQTGTTYQNGFSINAGTSDSYALFSANKVKTEFVVNGDVLERNSFLFKAGKKIGKLSIDGNVNYNYQKSSETSSDLLDDLIQTAGNVDVSLFKKSGNEGNYTIYFKNPYWTTDNNRNDSRRTFINTIAALKYDINNNINVTYTGNLQFTNRDTQSHINQYRETAALTGAGANRNQTSEYFASQSSLRTYYGDLLVNFDYDLTDDLSLKANIGSNMQDRNYRITSQGGQNLDIPGWYHINNVLSPANPSNLDNRSQKSNRASVLANVDLGYKNYLFLNLTGRNDWTSVLSSANNNFFYPSAGVSFIPTLAFEGLKSETFNYLKVSANIVKVGNSSSIQPYATSEIGVFPTGFPYGQLGSYIINQRPTDKNIKPEFVTTKEVNISIGLFNNRITIDGSAYLSDTKDLITAATASSASGLATSQSNIGDMTTKGLEIDLGFVPIKTENFKWDMRTSYSTNKSVINSLAAGANEINLLSDAATGTGIFAQVGEEFPLIKGTTFLRDDNGSIIVNQFGLPTRSSSNSILGKSTPDYILGLSTSFEFKGIRLSAVMDYRTGHQIISGTKYDLTWPGRLVESADFDREVGFILPNSVVETGSGSGIYTPNTSVFSAAGYDPNGIIDYYGTLSRAGEHNVINATAFKVRELALSYSIPTTVIEKIGLTSLRFGINARNPFTVLAKSNKGYTDPEASDSTANNGNGLGYSGTGQYPNTRTFGGSINLTF</sequence>
<dbReference type="InterPro" id="IPR012910">
    <property type="entry name" value="Plug_dom"/>
</dbReference>
<name>A0A1M5IJD6_9FLAO</name>
<evidence type="ECO:0000256" key="10">
    <source>
        <dbReference type="SAM" id="MobiDB-lite"/>
    </source>
</evidence>
<feature type="domain" description="TonB-dependent receptor-like beta-barrel" evidence="11">
    <location>
        <begin position="427"/>
        <end position="801"/>
    </location>
</feature>
<evidence type="ECO:0000256" key="5">
    <source>
        <dbReference type="ARBA" id="ARBA00023077"/>
    </source>
</evidence>
<dbReference type="PROSITE" id="PS52016">
    <property type="entry name" value="TONB_DEPENDENT_REC_3"/>
    <property type="match status" value="1"/>
</dbReference>
<dbReference type="FunFam" id="2.60.40.1120:FF:000003">
    <property type="entry name" value="Outer membrane protein Omp121"/>
    <property type="match status" value="1"/>
</dbReference>
<keyword evidence="3 8" id="KW-1134">Transmembrane beta strand</keyword>
<keyword evidence="7 8" id="KW-0998">Cell outer membrane</keyword>
<dbReference type="InterPro" id="IPR008969">
    <property type="entry name" value="CarboxyPept-like_regulatory"/>
</dbReference>
<accession>A0A1M5IJD6</accession>
<feature type="domain" description="TonB-dependent receptor plug" evidence="12">
    <location>
        <begin position="145"/>
        <end position="253"/>
    </location>
</feature>
<dbReference type="InterPro" id="IPR037066">
    <property type="entry name" value="Plug_dom_sf"/>
</dbReference>
<dbReference type="Gene3D" id="2.60.40.1120">
    <property type="entry name" value="Carboxypeptidase-like, regulatory domain"/>
    <property type="match status" value="1"/>
</dbReference>
<dbReference type="EMBL" id="FQWE01000007">
    <property type="protein sequence ID" value="SHG28375.1"/>
    <property type="molecule type" value="Genomic_DNA"/>
</dbReference>
<dbReference type="Gene3D" id="2.40.170.20">
    <property type="entry name" value="TonB-dependent receptor, beta-barrel domain"/>
    <property type="match status" value="1"/>
</dbReference>
<keyword evidence="5 9" id="KW-0798">TonB box</keyword>
<keyword evidence="14" id="KW-1185">Reference proteome</keyword>
<dbReference type="Proteomes" id="UP000184036">
    <property type="component" value="Unassembled WGS sequence"/>
</dbReference>
<evidence type="ECO:0000313" key="14">
    <source>
        <dbReference type="Proteomes" id="UP000184036"/>
    </source>
</evidence>
<dbReference type="SUPFAM" id="SSF56935">
    <property type="entry name" value="Porins"/>
    <property type="match status" value="1"/>
</dbReference>
<dbReference type="GO" id="GO:0009279">
    <property type="term" value="C:cell outer membrane"/>
    <property type="evidence" value="ECO:0007669"/>
    <property type="project" value="UniProtKB-SubCell"/>
</dbReference>
<dbReference type="InterPro" id="IPR000531">
    <property type="entry name" value="Beta-barrel_TonB"/>
</dbReference>
<comment type="subcellular location">
    <subcellularLocation>
        <location evidence="1 8">Cell outer membrane</location>
        <topology evidence="1 8">Multi-pass membrane protein</topology>
    </subcellularLocation>
</comment>
<evidence type="ECO:0000313" key="13">
    <source>
        <dbReference type="EMBL" id="SHG28375.1"/>
    </source>
</evidence>
<keyword evidence="4 8" id="KW-0812">Transmembrane</keyword>
<dbReference type="Pfam" id="PF13715">
    <property type="entry name" value="CarbopepD_reg_2"/>
    <property type="match status" value="1"/>
</dbReference>
<reference evidence="14" key="1">
    <citation type="submission" date="2016-11" db="EMBL/GenBank/DDBJ databases">
        <authorList>
            <person name="Varghese N."/>
            <person name="Submissions S."/>
        </authorList>
    </citation>
    <scope>NUCLEOTIDE SEQUENCE [LARGE SCALE GENOMIC DNA]</scope>
    <source>
        <strain evidence="14">DSM 19741</strain>
    </source>
</reference>
<organism evidence="13 14">
    <name type="scientific">Flavobacterium segetis</name>
    <dbReference type="NCBI Taxonomy" id="271157"/>
    <lineage>
        <taxon>Bacteria</taxon>
        <taxon>Pseudomonadati</taxon>
        <taxon>Bacteroidota</taxon>
        <taxon>Flavobacteriia</taxon>
        <taxon>Flavobacteriales</taxon>
        <taxon>Flavobacteriaceae</taxon>
        <taxon>Flavobacterium</taxon>
    </lineage>
</organism>
<dbReference type="InterPro" id="IPR039426">
    <property type="entry name" value="TonB-dep_rcpt-like"/>
</dbReference>
<proteinExistence type="inferred from homology"/>
<dbReference type="Pfam" id="PF07715">
    <property type="entry name" value="Plug"/>
    <property type="match status" value="1"/>
</dbReference>
<dbReference type="Gene3D" id="2.170.130.10">
    <property type="entry name" value="TonB-dependent receptor, plug domain"/>
    <property type="match status" value="1"/>
</dbReference>
<dbReference type="Pfam" id="PF00593">
    <property type="entry name" value="TonB_dep_Rec_b-barrel"/>
    <property type="match status" value="1"/>
</dbReference>
<evidence type="ECO:0000256" key="1">
    <source>
        <dbReference type="ARBA" id="ARBA00004571"/>
    </source>
</evidence>
<evidence type="ECO:0000256" key="2">
    <source>
        <dbReference type="ARBA" id="ARBA00022448"/>
    </source>
</evidence>
<feature type="region of interest" description="Disordered" evidence="10">
    <location>
        <begin position="1023"/>
        <end position="1045"/>
    </location>
</feature>
<dbReference type="AlphaFoldDB" id="A0A1M5IJD6"/>
<dbReference type="InterPro" id="IPR036942">
    <property type="entry name" value="Beta-barrel_TonB_sf"/>
</dbReference>
<dbReference type="SUPFAM" id="SSF49464">
    <property type="entry name" value="Carboxypeptidase regulatory domain-like"/>
    <property type="match status" value="1"/>
</dbReference>
<evidence type="ECO:0000256" key="3">
    <source>
        <dbReference type="ARBA" id="ARBA00022452"/>
    </source>
</evidence>
<dbReference type="STRING" id="271157.SAMN05444396_10797"/>
<evidence type="ECO:0000256" key="6">
    <source>
        <dbReference type="ARBA" id="ARBA00023136"/>
    </source>
</evidence>
<keyword evidence="6 8" id="KW-0472">Membrane</keyword>
<evidence type="ECO:0000256" key="4">
    <source>
        <dbReference type="ARBA" id="ARBA00022692"/>
    </source>
</evidence>
<dbReference type="InterPro" id="IPR023996">
    <property type="entry name" value="TonB-dep_OMP_SusC/RagA"/>
</dbReference>
<dbReference type="NCBIfam" id="TIGR04056">
    <property type="entry name" value="OMP_RagA_SusC"/>
    <property type="match status" value="1"/>
</dbReference>
<comment type="similarity">
    <text evidence="8 9">Belongs to the TonB-dependent receptor family.</text>
</comment>
<evidence type="ECO:0000256" key="9">
    <source>
        <dbReference type="RuleBase" id="RU003357"/>
    </source>
</evidence>
<evidence type="ECO:0000256" key="8">
    <source>
        <dbReference type="PROSITE-ProRule" id="PRU01360"/>
    </source>
</evidence>